<sequence>MGGAQRRTVIILFVVFIALLGASALVFPRRAPPSTGGQPSPTPIPYVFPRALPAQITRMDLEDRRDAAKPAKITLIKTAGDWQAFRSERDAPSLPDLTKVARLLNGLASLRYNRIIDSTNLEAFGLADGGRYVIRFVADRTYTLYIGSTSPDQTLAYIQRDGSQAILLVPAEQAAALISAVEGLAAP</sequence>
<dbReference type="EMBL" id="PGTK01000008">
    <property type="protein sequence ID" value="PJF30596.1"/>
    <property type="molecule type" value="Genomic_DNA"/>
</dbReference>
<evidence type="ECO:0000313" key="2">
    <source>
        <dbReference type="EMBL" id="PJF30596.1"/>
    </source>
</evidence>
<dbReference type="AlphaFoldDB" id="A0A2M8NZ78"/>
<evidence type="ECO:0000313" key="3">
    <source>
        <dbReference type="Proteomes" id="UP000228921"/>
    </source>
</evidence>
<evidence type="ECO:0000259" key="1">
    <source>
        <dbReference type="Pfam" id="PF14238"/>
    </source>
</evidence>
<reference evidence="2 3" key="1">
    <citation type="submission" date="2017-11" db="EMBL/GenBank/DDBJ databases">
        <title>Evolution of Phototrophy in the Chloroflexi Phylum Driven by Horizontal Gene Transfer.</title>
        <authorList>
            <person name="Ward L.M."/>
            <person name="Hemp J."/>
            <person name="Shih P.M."/>
            <person name="Mcglynn S.E."/>
            <person name="Fischer W."/>
        </authorList>
    </citation>
    <scope>NUCLEOTIDE SEQUENCE [LARGE SCALE GENOMIC DNA]</scope>
    <source>
        <strain evidence="2">CP2_2F</strain>
    </source>
</reference>
<name>A0A2M8NZ78_9CHLR</name>
<comment type="caution">
    <text evidence="2">The sequence shown here is derived from an EMBL/GenBank/DDBJ whole genome shotgun (WGS) entry which is preliminary data.</text>
</comment>
<organism evidence="2 3">
    <name type="scientific">Candidatus Thermofonsia Clade 1 bacterium</name>
    <dbReference type="NCBI Taxonomy" id="2364210"/>
    <lineage>
        <taxon>Bacteria</taxon>
        <taxon>Bacillati</taxon>
        <taxon>Chloroflexota</taxon>
        <taxon>Candidatus Thermofontia</taxon>
        <taxon>Candidatus Thermofonsia Clade 1</taxon>
    </lineage>
</organism>
<dbReference type="Pfam" id="PF14238">
    <property type="entry name" value="DUF4340"/>
    <property type="match status" value="1"/>
</dbReference>
<gene>
    <name evidence="2" type="ORF">CUN51_07245</name>
</gene>
<feature type="domain" description="DUF4340" evidence="1">
    <location>
        <begin position="97"/>
        <end position="177"/>
    </location>
</feature>
<protein>
    <recommendedName>
        <fullName evidence="1">DUF4340 domain-containing protein</fullName>
    </recommendedName>
</protein>
<dbReference type="Proteomes" id="UP000228921">
    <property type="component" value="Unassembled WGS sequence"/>
</dbReference>
<accession>A0A2M8NZ78</accession>
<proteinExistence type="predicted"/>
<dbReference type="InterPro" id="IPR025641">
    <property type="entry name" value="DUF4340"/>
</dbReference>